<proteinExistence type="predicted"/>
<comment type="caution">
    <text evidence="2">The sequence shown here is derived from an EMBL/GenBank/DDBJ whole genome shotgun (WGS) entry which is preliminary data.</text>
</comment>
<reference evidence="2 3" key="1">
    <citation type="submission" date="2019-03" db="EMBL/GenBank/DDBJ databases">
        <title>First draft genome of Liparis tanakae, snailfish: a comprehensive survey of snailfish specific genes.</title>
        <authorList>
            <person name="Kim W."/>
            <person name="Song I."/>
            <person name="Jeong J.-H."/>
            <person name="Kim D."/>
            <person name="Kim S."/>
            <person name="Ryu S."/>
            <person name="Song J.Y."/>
            <person name="Lee S.K."/>
        </authorList>
    </citation>
    <scope>NUCLEOTIDE SEQUENCE [LARGE SCALE GENOMIC DNA]</scope>
    <source>
        <tissue evidence="2">Muscle</tissue>
    </source>
</reference>
<evidence type="ECO:0000313" key="3">
    <source>
        <dbReference type="Proteomes" id="UP000314294"/>
    </source>
</evidence>
<sequence>MKEVEVLLPEHRTHAAVIQAEQRTQKGGGRRTETALPPINKAQDIVGLLESISLRAVVMATTHTQRFSGGTVSQAPKRSPDASWHHTTPVTSVSPACLNYLLHCSG</sequence>
<protein>
    <submittedName>
        <fullName evidence="2">Uncharacterized protein</fullName>
    </submittedName>
</protein>
<dbReference type="EMBL" id="SRLO01000033">
    <property type="protein sequence ID" value="TNN83356.1"/>
    <property type="molecule type" value="Genomic_DNA"/>
</dbReference>
<dbReference type="Proteomes" id="UP000314294">
    <property type="component" value="Unassembled WGS sequence"/>
</dbReference>
<gene>
    <name evidence="2" type="ORF">EYF80_006337</name>
</gene>
<name>A0A4Z2IZP7_9TELE</name>
<accession>A0A4Z2IZP7</accession>
<evidence type="ECO:0000256" key="1">
    <source>
        <dbReference type="SAM" id="MobiDB-lite"/>
    </source>
</evidence>
<feature type="compositionally biased region" description="Polar residues" evidence="1">
    <location>
        <begin position="66"/>
        <end position="76"/>
    </location>
</feature>
<dbReference type="AlphaFoldDB" id="A0A4Z2IZP7"/>
<keyword evidence="3" id="KW-1185">Reference proteome</keyword>
<evidence type="ECO:0000313" key="2">
    <source>
        <dbReference type="EMBL" id="TNN83356.1"/>
    </source>
</evidence>
<feature type="region of interest" description="Disordered" evidence="1">
    <location>
        <begin position="66"/>
        <end position="90"/>
    </location>
</feature>
<organism evidence="2 3">
    <name type="scientific">Liparis tanakae</name>
    <name type="common">Tanaka's snailfish</name>
    <dbReference type="NCBI Taxonomy" id="230148"/>
    <lineage>
        <taxon>Eukaryota</taxon>
        <taxon>Metazoa</taxon>
        <taxon>Chordata</taxon>
        <taxon>Craniata</taxon>
        <taxon>Vertebrata</taxon>
        <taxon>Euteleostomi</taxon>
        <taxon>Actinopterygii</taxon>
        <taxon>Neopterygii</taxon>
        <taxon>Teleostei</taxon>
        <taxon>Neoteleostei</taxon>
        <taxon>Acanthomorphata</taxon>
        <taxon>Eupercaria</taxon>
        <taxon>Perciformes</taxon>
        <taxon>Cottioidei</taxon>
        <taxon>Cottales</taxon>
        <taxon>Liparidae</taxon>
        <taxon>Liparis</taxon>
    </lineage>
</organism>